<dbReference type="SUPFAM" id="SSF53335">
    <property type="entry name" value="S-adenosyl-L-methionine-dependent methyltransferases"/>
    <property type="match status" value="1"/>
</dbReference>
<evidence type="ECO:0008006" key="3">
    <source>
        <dbReference type="Google" id="ProtNLM"/>
    </source>
</evidence>
<dbReference type="GO" id="GO:0008168">
    <property type="term" value="F:methyltransferase activity"/>
    <property type="evidence" value="ECO:0007669"/>
    <property type="project" value="TreeGrafter"/>
</dbReference>
<dbReference type="InParanoid" id="A8Q072"/>
<evidence type="ECO:0000313" key="2">
    <source>
        <dbReference type="Proteomes" id="UP000008837"/>
    </source>
</evidence>
<gene>
    <name evidence="1" type="ORF">MGL_1991</name>
</gene>
<dbReference type="InterPro" id="IPR007757">
    <property type="entry name" value="MT-A70-like"/>
</dbReference>
<dbReference type="RefSeq" id="XP_001730992.1">
    <property type="nucleotide sequence ID" value="XM_001730940.1"/>
</dbReference>
<dbReference type="VEuPathDB" id="FungiDB:MGL_1991"/>
<dbReference type="EMBL" id="AAYY01000006">
    <property type="protein sequence ID" value="EDP43778.1"/>
    <property type="molecule type" value="Genomic_DNA"/>
</dbReference>
<dbReference type="STRING" id="425265.A8Q072"/>
<dbReference type="OrthoDB" id="61116at2759"/>
<accession>A8Q072</accession>
<comment type="caution">
    <text evidence="1">The sequence shown here is derived from an EMBL/GenBank/DDBJ whole genome shotgun (WGS) entry which is preliminary data.</text>
</comment>
<protein>
    <recommendedName>
        <fullName evidence="3">Methyltransferase-like protein 4</fullName>
    </recommendedName>
</protein>
<dbReference type="KEGG" id="mgl:MGL_1991"/>
<dbReference type="PANTHER" id="PTHR12829">
    <property type="entry name" value="N6-ADENOSINE-METHYLTRANSFERASE"/>
    <property type="match status" value="1"/>
</dbReference>
<dbReference type="AlphaFoldDB" id="A8Q072"/>
<dbReference type="GO" id="GO:0005634">
    <property type="term" value="C:nucleus"/>
    <property type="evidence" value="ECO:0007669"/>
    <property type="project" value="TreeGrafter"/>
</dbReference>
<keyword evidence="2" id="KW-1185">Reference proteome</keyword>
<dbReference type="Pfam" id="PF05063">
    <property type="entry name" value="MT-A70"/>
    <property type="match status" value="1"/>
</dbReference>
<name>A8Q072_MALGO</name>
<dbReference type="GeneID" id="5855299"/>
<organism evidence="1 2">
    <name type="scientific">Malassezia globosa (strain ATCC MYA-4612 / CBS 7966)</name>
    <name type="common">Dandruff-associated fungus</name>
    <dbReference type="NCBI Taxonomy" id="425265"/>
    <lineage>
        <taxon>Eukaryota</taxon>
        <taxon>Fungi</taxon>
        <taxon>Dikarya</taxon>
        <taxon>Basidiomycota</taxon>
        <taxon>Ustilaginomycotina</taxon>
        <taxon>Malasseziomycetes</taxon>
        <taxon>Malasseziales</taxon>
        <taxon>Malasseziaceae</taxon>
        <taxon>Malassezia</taxon>
    </lineage>
</organism>
<sequence length="318" mass="36149">MADLHIVAPRAQTASDTLHKCVAEATQHAASCIINDACHSSADPTACPRRVPFFLLQLSTSTTLHGTQVAYTLCVNEHETPQRIHWIWRGRQSTFTLPPRSGFLLMDLLREERQLPRAWHTLTERLDTMGGADLVLLDPPWPNQSAQRAWRGQSRFKYRTMLDLYDMWRLRPAMESLIRPHTLVAVWVTNHPKVQTFVRSKWFPGLGLTHHATWAWLKLTAPEEGASPDMLVPWGDLSFRRPYELLLIGSRDDSCTVPKHHLIMSAPLGHSCKPYVSNMLCPEGSAVVELFARHVSCDARWHISVGDEAVRGNEEWTE</sequence>
<evidence type="ECO:0000313" key="1">
    <source>
        <dbReference type="EMBL" id="EDP43778.1"/>
    </source>
</evidence>
<proteinExistence type="predicted"/>
<dbReference type="Proteomes" id="UP000008837">
    <property type="component" value="Unassembled WGS sequence"/>
</dbReference>
<dbReference type="PANTHER" id="PTHR12829:SF4">
    <property type="entry name" value="N(6)-ADENINE-SPECIFIC METHYLTRANSFERASE METTL4"/>
    <property type="match status" value="1"/>
</dbReference>
<reference evidence="1 2" key="1">
    <citation type="journal article" date="2007" name="Proc. Natl. Acad. Sci. U.S.A.">
        <title>Dandruff-associated Malassezia genomes reveal convergent and divergent virulence traits shared with plant and human fungal pathogens.</title>
        <authorList>
            <person name="Xu J."/>
            <person name="Saunders C.W."/>
            <person name="Hu P."/>
            <person name="Grant R.A."/>
            <person name="Boekhout T."/>
            <person name="Kuramae E.E."/>
            <person name="Kronstad J.W."/>
            <person name="Deangelis Y.M."/>
            <person name="Reeder N.L."/>
            <person name="Johnstone K.R."/>
            <person name="Leland M."/>
            <person name="Fieno A.M."/>
            <person name="Begley W.M."/>
            <person name="Sun Y."/>
            <person name="Lacey M.P."/>
            <person name="Chaudhary T."/>
            <person name="Keough T."/>
            <person name="Chu L."/>
            <person name="Sears R."/>
            <person name="Yuan B."/>
            <person name="Dawson T.L.Jr."/>
        </authorList>
    </citation>
    <scope>NUCLEOTIDE SEQUENCE [LARGE SCALE GENOMIC DNA]</scope>
    <source>
        <strain evidence="2">ATCC MYA-4612 / CBS 7966</strain>
    </source>
</reference>
<dbReference type="OMA" id="CIINDAC"/>
<dbReference type="InterPro" id="IPR029063">
    <property type="entry name" value="SAM-dependent_MTases_sf"/>
</dbReference>